<dbReference type="PANTHER" id="PTHR30522">
    <property type="entry name" value="NUCLEOSIDE TRIPHOSPHATE PYROPHOSPHOHYDROLASE"/>
    <property type="match status" value="1"/>
</dbReference>
<dbReference type="InterPro" id="IPR048015">
    <property type="entry name" value="NTP-PPase_MazG-like_N"/>
</dbReference>
<dbReference type="RefSeq" id="WP_252931293.1">
    <property type="nucleotide sequence ID" value="NZ_JAEUWV010000005.1"/>
</dbReference>
<dbReference type="PANTHER" id="PTHR30522:SF0">
    <property type="entry name" value="NUCLEOSIDE TRIPHOSPHATE PYROPHOSPHOHYDROLASE"/>
    <property type="match status" value="1"/>
</dbReference>
<name>A0AAW5HXD6_9CORY</name>
<sequence length="199" mass="22315">MTILVLDPRWPDMLPVSVAQRIRGPVEFTMEVPVSVRWDLADAPDGPCPWLLTTNEDDEVVRERVAKGEHVERVPSLEDPVHQAVSVMHAARTRGQWERSMTHETLLPYLHEETEELAAAITDNEGDEALRKELSDVLLQVLFHAEIAAERGAFGFAEVAQGFVDKMKARSPYLFDGSTGTIDAETQDRLWQEAKAKGN</sequence>
<dbReference type="GO" id="GO:0047429">
    <property type="term" value="F:nucleoside triphosphate diphosphatase activity"/>
    <property type="evidence" value="ECO:0007669"/>
    <property type="project" value="TreeGrafter"/>
</dbReference>
<keyword evidence="2" id="KW-0378">Hydrolase</keyword>
<dbReference type="GO" id="GO:0006203">
    <property type="term" value="P:dGTP catabolic process"/>
    <property type="evidence" value="ECO:0007669"/>
    <property type="project" value="TreeGrafter"/>
</dbReference>
<dbReference type="InterPro" id="IPR011551">
    <property type="entry name" value="NTP_PyrPHydrolase_MazG"/>
</dbReference>
<dbReference type="Pfam" id="PF03819">
    <property type="entry name" value="MazG"/>
    <property type="match status" value="1"/>
</dbReference>
<dbReference type="Gene3D" id="1.10.287.1080">
    <property type="entry name" value="MazG-like"/>
    <property type="match status" value="1"/>
</dbReference>
<dbReference type="EMBL" id="JAEUWV010000005">
    <property type="protein sequence ID" value="MCO6394426.1"/>
    <property type="molecule type" value="Genomic_DNA"/>
</dbReference>
<keyword evidence="3" id="KW-1185">Reference proteome</keyword>
<dbReference type="GO" id="GO:0046052">
    <property type="term" value="P:UTP catabolic process"/>
    <property type="evidence" value="ECO:0007669"/>
    <property type="project" value="TreeGrafter"/>
</dbReference>
<dbReference type="CDD" id="cd11528">
    <property type="entry name" value="NTP-PPase_MazG_Nterm"/>
    <property type="match status" value="1"/>
</dbReference>
<proteinExistence type="predicted"/>
<feature type="domain" description="NTP pyrophosphohydrolase MazG-like" evidence="1">
    <location>
        <begin position="102"/>
        <end position="175"/>
    </location>
</feature>
<evidence type="ECO:0000259" key="1">
    <source>
        <dbReference type="Pfam" id="PF03819"/>
    </source>
</evidence>
<dbReference type="SUPFAM" id="SSF101386">
    <property type="entry name" value="all-alpha NTP pyrophosphatases"/>
    <property type="match status" value="1"/>
</dbReference>
<accession>A0AAW5HXD6</accession>
<dbReference type="GO" id="GO:0046081">
    <property type="term" value="P:dUTP catabolic process"/>
    <property type="evidence" value="ECO:0007669"/>
    <property type="project" value="TreeGrafter"/>
</dbReference>
<protein>
    <submittedName>
        <fullName evidence="2">Nucleoside triphosphate hydrolase</fullName>
    </submittedName>
</protein>
<dbReference type="Proteomes" id="UP001205920">
    <property type="component" value="Unassembled WGS sequence"/>
</dbReference>
<gene>
    <name evidence="2" type="ORF">JMN37_05445</name>
</gene>
<evidence type="ECO:0000313" key="3">
    <source>
        <dbReference type="Proteomes" id="UP001205920"/>
    </source>
</evidence>
<evidence type="ECO:0000313" key="2">
    <source>
        <dbReference type="EMBL" id="MCO6394426.1"/>
    </source>
</evidence>
<organism evidence="2 3">
    <name type="scientific">Corynebacterium lipophilum</name>
    <dbReference type="NCBI Taxonomy" id="2804918"/>
    <lineage>
        <taxon>Bacteria</taxon>
        <taxon>Bacillati</taxon>
        <taxon>Actinomycetota</taxon>
        <taxon>Actinomycetes</taxon>
        <taxon>Mycobacteriales</taxon>
        <taxon>Corynebacteriaceae</taxon>
        <taxon>Corynebacterium</taxon>
    </lineage>
</organism>
<dbReference type="AlphaFoldDB" id="A0AAW5HXD6"/>
<dbReference type="InterPro" id="IPR004518">
    <property type="entry name" value="MazG-like_dom"/>
</dbReference>
<reference evidence="2 3" key="1">
    <citation type="submission" date="2021-01" db="EMBL/GenBank/DDBJ databases">
        <title>Identification and Characterization of Corynebacterium sp.</title>
        <authorList>
            <person name="Luo Q."/>
            <person name="Qu P."/>
            <person name="Chen Q."/>
        </authorList>
    </citation>
    <scope>NUCLEOTIDE SEQUENCE [LARGE SCALE GENOMIC DNA]</scope>
    <source>
        <strain evidence="2 3">MC-18</strain>
    </source>
</reference>
<dbReference type="GO" id="GO:0046047">
    <property type="term" value="P:TTP catabolic process"/>
    <property type="evidence" value="ECO:0007669"/>
    <property type="project" value="TreeGrafter"/>
</dbReference>
<dbReference type="GO" id="GO:0046061">
    <property type="term" value="P:dATP catabolic process"/>
    <property type="evidence" value="ECO:0007669"/>
    <property type="project" value="TreeGrafter"/>
</dbReference>
<dbReference type="GO" id="GO:0046076">
    <property type="term" value="P:dTTP catabolic process"/>
    <property type="evidence" value="ECO:0007669"/>
    <property type="project" value="TreeGrafter"/>
</dbReference>
<comment type="caution">
    <text evidence="2">The sequence shown here is derived from an EMBL/GenBank/DDBJ whole genome shotgun (WGS) entry which is preliminary data.</text>
</comment>